<evidence type="ECO:0000256" key="1">
    <source>
        <dbReference type="ARBA" id="ARBA00004477"/>
    </source>
</evidence>
<evidence type="ECO:0000256" key="5">
    <source>
        <dbReference type="ARBA" id="ARBA00022989"/>
    </source>
</evidence>
<keyword evidence="5 8" id="KW-1133">Transmembrane helix</keyword>
<dbReference type="PANTHER" id="PTHR45965">
    <property type="entry name" value="INACTIVE RHOMBOID PROTEIN"/>
    <property type="match status" value="1"/>
</dbReference>
<evidence type="ECO:0000256" key="6">
    <source>
        <dbReference type="ARBA" id="ARBA00023136"/>
    </source>
</evidence>
<evidence type="ECO:0000313" key="11">
    <source>
        <dbReference type="WBParaSite" id="Csp11.Scaffold629.g9631.t2"/>
    </source>
</evidence>
<dbReference type="Pfam" id="PF01694">
    <property type="entry name" value="Rhomboid"/>
    <property type="match status" value="1"/>
</dbReference>
<evidence type="ECO:0000256" key="7">
    <source>
        <dbReference type="SAM" id="MobiDB-lite"/>
    </source>
</evidence>
<feature type="region of interest" description="Disordered" evidence="7">
    <location>
        <begin position="65"/>
        <end position="135"/>
    </location>
</feature>
<dbReference type="GO" id="GO:0042058">
    <property type="term" value="P:regulation of epidermal growth factor receptor signaling pathway"/>
    <property type="evidence" value="ECO:0007669"/>
    <property type="project" value="TreeGrafter"/>
</dbReference>
<accession>A0A1I7UID6</accession>
<dbReference type="InterPro" id="IPR035952">
    <property type="entry name" value="Rhomboid-like_sf"/>
</dbReference>
<dbReference type="WBParaSite" id="Csp11.Scaffold629.g9631.t2">
    <property type="protein sequence ID" value="Csp11.Scaffold629.g9631.t2"/>
    <property type="gene ID" value="Csp11.Scaffold629.g9631"/>
</dbReference>
<dbReference type="InterPro" id="IPR022764">
    <property type="entry name" value="Peptidase_S54_rhomboid_dom"/>
</dbReference>
<evidence type="ECO:0000256" key="8">
    <source>
        <dbReference type="SAM" id="Phobius"/>
    </source>
</evidence>
<feature type="transmembrane region" description="Helical" evidence="8">
    <location>
        <begin position="195"/>
        <end position="215"/>
    </location>
</feature>
<feature type="compositionally biased region" description="Acidic residues" evidence="7">
    <location>
        <begin position="99"/>
        <end position="115"/>
    </location>
</feature>
<comment type="subcellular location">
    <subcellularLocation>
        <location evidence="1">Endoplasmic reticulum membrane</location>
        <topology evidence="1">Multi-pass membrane protein</topology>
    </subcellularLocation>
</comment>
<feature type="transmembrane region" description="Helical" evidence="8">
    <location>
        <begin position="282"/>
        <end position="302"/>
    </location>
</feature>
<feature type="domain" description="Peptidase S54 rhomboid" evidence="9">
    <location>
        <begin position="186"/>
        <end position="319"/>
    </location>
</feature>
<dbReference type="GO" id="GO:0050708">
    <property type="term" value="P:regulation of protein secretion"/>
    <property type="evidence" value="ECO:0007669"/>
    <property type="project" value="TreeGrafter"/>
</dbReference>
<dbReference type="GO" id="GO:0005789">
    <property type="term" value="C:endoplasmic reticulum membrane"/>
    <property type="evidence" value="ECO:0007669"/>
    <property type="project" value="UniProtKB-SubCell"/>
</dbReference>
<dbReference type="SUPFAM" id="SSF144091">
    <property type="entry name" value="Rhomboid-like"/>
    <property type="match status" value="1"/>
</dbReference>
<organism evidence="10 11">
    <name type="scientific">Caenorhabditis tropicalis</name>
    <dbReference type="NCBI Taxonomy" id="1561998"/>
    <lineage>
        <taxon>Eukaryota</taxon>
        <taxon>Metazoa</taxon>
        <taxon>Ecdysozoa</taxon>
        <taxon>Nematoda</taxon>
        <taxon>Chromadorea</taxon>
        <taxon>Rhabditida</taxon>
        <taxon>Rhabditina</taxon>
        <taxon>Rhabditomorpha</taxon>
        <taxon>Rhabditoidea</taxon>
        <taxon>Rhabditidae</taxon>
        <taxon>Peloderinae</taxon>
        <taxon>Caenorhabditis</taxon>
    </lineage>
</organism>
<keyword evidence="6 8" id="KW-0472">Membrane</keyword>
<dbReference type="PANTHER" id="PTHR45965:SF3">
    <property type="entry name" value="INACTIVE RHOMBOID PROTEIN 1"/>
    <property type="match status" value="1"/>
</dbReference>
<dbReference type="InterPro" id="IPR051512">
    <property type="entry name" value="Inactive_Rhomboid"/>
</dbReference>
<keyword evidence="3 8" id="KW-0812">Transmembrane</keyword>
<evidence type="ECO:0000313" key="10">
    <source>
        <dbReference type="Proteomes" id="UP000095282"/>
    </source>
</evidence>
<name>A0A1I7UID6_9PELO</name>
<dbReference type="Gene3D" id="1.20.1540.10">
    <property type="entry name" value="Rhomboid-like"/>
    <property type="match status" value="1"/>
</dbReference>
<evidence type="ECO:0000259" key="9">
    <source>
        <dbReference type="Pfam" id="PF01694"/>
    </source>
</evidence>
<feature type="compositionally biased region" description="Acidic residues" evidence="7">
    <location>
        <begin position="65"/>
        <end position="83"/>
    </location>
</feature>
<sequence length="321" mass="35491">MLQRQIKKPGSGCVIDAIEVGESVSTFTDEDHKDIFTFTGDQTECNTHDLCGCPCDGCGMLENEMDDEEESSEENGDEDEIVEETPMIPKKKNVSMPSEDWDSDDDEDVDDEEMEANTTLTEEVPDTQEGTSSGGASQKVRLCRIATKEYCDFVRGHWHENATLCSQVNCFSGVCAMIPFFGDNPNQFYRLFTSLFVHAGLFHLILTIAFQGYFMRDLEFLIGSKRMTILYFCSGIGGNLAAAIFVPYNPAVGPSSAQCGILAAVVVDCYHHRVLIEDLSVALRQHLLVLIVVLIIGLIPWVDNWAHLFGSIFGLLTAIGT</sequence>
<dbReference type="STRING" id="1561998.A0A1I7UID6"/>
<comment type="similarity">
    <text evidence="2">Belongs to the peptidase S54 family.</text>
</comment>
<dbReference type="eggNOG" id="KOG2290">
    <property type="taxonomic scope" value="Eukaryota"/>
</dbReference>
<dbReference type="eggNOG" id="KOG0390">
    <property type="taxonomic scope" value="Eukaryota"/>
</dbReference>
<dbReference type="AlphaFoldDB" id="A0A1I7UID6"/>
<evidence type="ECO:0000256" key="4">
    <source>
        <dbReference type="ARBA" id="ARBA00022824"/>
    </source>
</evidence>
<dbReference type="GO" id="GO:0004252">
    <property type="term" value="F:serine-type endopeptidase activity"/>
    <property type="evidence" value="ECO:0007669"/>
    <property type="project" value="InterPro"/>
</dbReference>
<dbReference type="Proteomes" id="UP000095282">
    <property type="component" value="Unplaced"/>
</dbReference>
<evidence type="ECO:0000256" key="2">
    <source>
        <dbReference type="ARBA" id="ARBA00009045"/>
    </source>
</evidence>
<dbReference type="FunFam" id="1.20.1540.10:FF:000025">
    <property type="entry name" value="Putative rhomboid family"/>
    <property type="match status" value="1"/>
</dbReference>
<protein>
    <submittedName>
        <fullName evidence="11">Rhomboid domain-containing protein</fullName>
    </submittedName>
</protein>
<keyword evidence="4" id="KW-0256">Endoplasmic reticulum</keyword>
<keyword evidence="10" id="KW-1185">Reference proteome</keyword>
<feature type="transmembrane region" description="Helical" evidence="8">
    <location>
        <begin position="227"/>
        <end position="246"/>
    </location>
</feature>
<proteinExistence type="inferred from homology"/>
<reference evidence="11" key="1">
    <citation type="submission" date="2016-11" db="UniProtKB">
        <authorList>
            <consortium name="WormBaseParasite"/>
        </authorList>
    </citation>
    <scope>IDENTIFICATION</scope>
</reference>
<evidence type="ECO:0000256" key="3">
    <source>
        <dbReference type="ARBA" id="ARBA00022692"/>
    </source>
</evidence>